<dbReference type="VEuPathDB" id="FungiDB:HMPREF1541_05999"/>
<dbReference type="SUPFAM" id="SSF48264">
    <property type="entry name" value="Cytochrome P450"/>
    <property type="match status" value="1"/>
</dbReference>
<keyword evidence="4 5" id="KW-0408">Iron</keyword>
<dbReference type="eggNOG" id="KOG0156">
    <property type="taxonomic scope" value="Eukaryota"/>
</dbReference>
<dbReference type="AlphaFoldDB" id="W2RVH5"/>
<evidence type="ECO:0000256" key="5">
    <source>
        <dbReference type="PIRSR" id="PIRSR602401-1"/>
    </source>
</evidence>
<dbReference type="InterPro" id="IPR001128">
    <property type="entry name" value="Cyt_P450"/>
</dbReference>
<dbReference type="STRING" id="1220924.W2RVH5"/>
<dbReference type="InterPro" id="IPR036396">
    <property type="entry name" value="Cyt_P450_sf"/>
</dbReference>
<evidence type="ECO:0008006" key="10">
    <source>
        <dbReference type="Google" id="ProtNLM"/>
    </source>
</evidence>
<reference evidence="8 9" key="1">
    <citation type="submission" date="2013-03" db="EMBL/GenBank/DDBJ databases">
        <title>The Genome Sequence of Phialophora europaea CBS 101466.</title>
        <authorList>
            <consortium name="The Broad Institute Genomics Platform"/>
            <person name="Cuomo C."/>
            <person name="de Hoog S."/>
            <person name="Gorbushina A."/>
            <person name="Walker B."/>
            <person name="Young S.K."/>
            <person name="Zeng Q."/>
            <person name="Gargeya S."/>
            <person name="Fitzgerald M."/>
            <person name="Haas B."/>
            <person name="Abouelleil A."/>
            <person name="Allen A.W."/>
            <person name="Alvarado L."/>
            <person name="Arachchi H.M."/>
            <person name="Berlin A.M."/>
            <person name="Chapman S.B."/>
            <person name="Gainer-Dewar J."/>
            <person name="Goldberg J."/>
            <person name="Griggs A."/>
            <person name="Gujja S."/>
            <person name="Hansen M."/>
            <person name="Howarth C."/>
            <person name="Imamovic A."/>
            <person name="Ireland A."/>
            <person name="Larimer J."/>
            <person name="McCowan C."/>
            <person name="Murphy C."/>
            <person name="Pearson M."/>
            <person name="Poon T.W."/>
            <person name="Priest M."/>
            <person name="Roberts A."/>
            <person name="Saif S."/>
            <person name="Shea T."/>
            <person name="Sisk P."/>
            <person name="Sykes S."/>
            <person name="Wortman J."/>
            <person name="Nusbaum C."/>
            <person name="Birren B."/>
        </authorList>
    </citation>
    <scope>NUCLEOTIDE SEQUENCE [LARGE SCALE GENOMIC DNA]</scope>
    <source>
        <strain evidence="8 9">CBS 101466</strain>
    </source>
</reference>
<dbReference type="InParanoid" id="W2RVH5"/>
<evidence type="ECO:0000256" key="3">
    <source>
        <dbReference type="ARBA" id="ARBA00023002"/>
    </source>
</evidence>
<dbReference type="HOGENOM" id="CLU_001570_2_4_1"/>
<dbReference type="InterPro" id="IPR050364">
    <property type="entry name" value="Cytochrome_P450_fung"/>
</dbReference>
<dbReference type="PANTHER" id="PTHR46300">
    <property type="entry name" value="P450, PUTATIVE (EUROFUNG)-RELATED-RELATED"/>
    <property type="match status" value="1"/>
</dbReference>
<dbReference type="GeneID" id="19973338"/>
<evidence type="ECO:0000256" key="1">
    <source>
        <dbReference type="ARBA" id="ARBA00010617"/>
    </source>
</evidence>
<name>W2RVH5_CYPE1</name>
<dbReference type="GO" id="GO:0005506">
    <property type="term" value="F:iron ion binding"/>
    <property type="evidence" value="ECO:0007669"/>
    <property type="project" value="InterPro"/>
</dbReference>
<protein>
    <recommendedName>
        <fullName evidence="10">Phenylacetate 2-hydroxylase</fullName>
    </recommendedName>
</protein>
<comment type="cofactor">
    <cofactor evidence="5">
        <name>heme</name>
        <dbReference type="ChEBI" id="CHEBI:30413"/>
    </cofactor>
</comment>
<evidence type="ECO:0000313" key="8">
    <source>
        <dbReference type="EMBL" id="ETN39773.1"/>
    </source>
</evidence>
<dbReference type="GO" id="GO:0004497">
    <property type="term" value="F:monooxygenase activity"/>
    <property type="evidence" value="ECO:0007669"/>
    <property type="project" value="InterPro"/>
</dbReference>
<accession>W2RVH5</accession>
<feature type="transmembrane region" description="Helical" evidence="7">
    <location>
        <begin position="6"/>
        <end position="32"/>
    </location>
</feature>
<feature type="region of interest" description="Disordered" evidence="6">
    <location>
        <begin position="521"/>
        <end position="541"/>
    </location>
</feature>
<dbReference type="Pfam" id="PF00067">
    <property type="entry name" value="p450"/>
    <property type="match status" value="1"/>
</dbReference>
<keyword evidence="7" id="KW-1133">Transmembrane helix</keyword>
<dbReference type="RefSeq" id="XP_008718558.1">
    <property type="nucleotide sequence ID" value="XM_008720336.1"/>
</dbReference>
<dbReference type="GO" id="GO:0016705">
    <property type="term" value="F:oxidoreductase activity, acting on paired donors, with incorporation or reduction of molecular oxygen"/>
    <property type="evidence" value="ECO:0007669"/>
    <property type="project" value="InterPro"/>
</dbReference>
<evidence type="ECO:0000256" key="7">
    <source>
        <dbReference type="SAM" id="Phobius"/>
    </source>
</evidence>
<dbReference type="EMBL" id="KB822721">
    <property type="protein sequence ID" value="ETN39773.1"/>
    <property type="molecule type" value="Genomic_DNA"/>
</dbReference>
<organism evidence="8 9">
    <name type="scientific">Cyphellophora europaea (strain CBS 101466)</name>
    <name type="common">Phialophora europaea</name>
    <dbReference type="NCBI Taxonomy" id="1220924"/>
    <lineage>
        <taxon>Eukaryota</taxon>
        <taxon>Fungi</taxon>
        <taxon>Dikarya</taxon>
        <taxon>Ascomycota</taxon>
        <taxon>Pezizomycotina</taxon>
        <taxon>Eurotiomycetes</taxon>
        <taxon>Chaetothyriomycetidae</taxon>
        <taxon>Chaetothyriales</taxon>
        <taxon>Cyphellophoraceae</taxon>
        <taxon>Cyphellophora</taxon>
    </lineage>
</organism>
<keyword evidence="7" id="KW-0472">Membrane</keyword>
<evidence type="ECO:0000256" key="6">
    <source>
        <dbReference type="SAM" id="MobiDB-lite"/>
    </source>
</evidence>
<dbReference type="InterPro" id="IPR002401">
    <property type="entry name" value="Cyt_P450_E_grp-I"/>
</dbReference>
<dbReference type="PANTHER" id="PTHR46300:SF9">
    <property type="entry name" value="P450, PUTATIVE-RELATED"/>
    <property type="match status" value="1"/>
</dbReference>
<dbReference type="OrthoDB" id="1055148at2759"/>
<dbReference type="PRINTS" id="PR00463">
    <property type="entry name" value="EP450I"/>
</dbReference>
<dbReference type="GO" id="GO:0020037">
    <property type="term" value="F:heme binding"/>
    <property type="evidence" value="ECO:0007669"/>
    <property type="project" value="InterPro"/>
</dbReference>
<evidence type="ECO:0000256" key="2">
    <source>
        <dbReference type="ARBA" id="ARBA00022723"/>
    </source>
</evidence>
<dbReference type="Proteomes" id="UP000030752">
    <property type="component" value="Unassembled WGS sequence"/>
</dbReference>
<keyword evidence="9" id="KW-1185">Reference proteome</keyword>
<evidence type="ECO:0000313" key="9">
    <source>
        <dbReference type="Proteomes" id="UP000030752"/>
    </source>
</evidence>
<sequence>MDIPGAHIFGLVAIISAVTATALFLYLLFFYVDVPKIKGIPEIPGGELLAGHLYRLGSDHATTAETWARTYGWPAFQLRMGRRRAIMLNSFHSAQEFLVKNQSATLDRPWFYTFHGVVSKTSAATIGTSPWDDRTKKQRRVVGSYTTGPAIQRLRPMLDMETCAVVSAMYYDSKGGEVELIPHIYLQRLALNVMTMFCYGTRFTSTTDPILLQILKDAKTIASFRSTNANPQDFIPHLRYLSKSKRSETATEVRGRRDHWLATMLEGARQKVGPQSAAKKTVAEMLLTDNTEGLTELDVKTILGGLMSGGFETVYSTAIIALGVLSRAEGQEIQQRAYDDIMSVYDTPEEAFDQCLLEEKSPYVMGLVKQSLRYFPPLKLLPARQTYKSFVYQGAVIPKGLLVYTNTQAISRDTSVYGPDAHLFRPERWVGKDCQIPPPSHFAFGAGARMCTAVNFSNRILYAMYCRLILSFKITESKTMPADIDYISYKKDPADSNAIASEFKIKLTARDPATLERCFERSQEVAEPSNEGLPREELKRN</sequence>
<proteinExistence type="inferred from homology"/>
<gene>
    <name evidence="8" type="ORF">HMPREF1541_05999</name>
</gene>
<comment type="similarity">
    <text evidence="1">Belongs to the cytochrome P450 family.</text>
</comment>
<feature type="binding site" description="axial binding residue" evidence="5">
    <location>
        <position position="451"/>
    </location>
    <ligand>
        <name>heme</name>
        <dbReference type="ChEBI" id="CHEBI:30413"/>
    </ligand>
    <ligandPart>
        <name>Fe</name>
        <dbReference type="ChEBI" id="CHEBI:18248"/>
    </ligandPart>
</feature>
<keyword evidence="2 5" id="KW-0479">Metal-binding</keyword>
<keyword evidence="7" id="KW-0812">Transmembrane</keyword>
<keyword evidence="5" id="KW-0349">Heme</keyword>
<evidence type="ECO:0000256" key="4">
    <source>
        <dbReference type="ARBA" id="ARBA00023004"/>
    </source>
</evidence>
<keyword evidence="3" id="KW-0560">Oxidoreductase</keyword>
<dbReference type="Gene3D" id="1.10.630.10">
    <property type="entry name" value="Cytochrome P450"/>
    <property type="match status" value="1"/>
</dbReference>